<dbReference type="GO" id="GO:0016491">
    <property type="term" value="F:oxidoreductase activity"/>
    <property type="evidence" value="ECO:0007669"/>
    <property type="project" value="InterPro"/>
</dbReference>
<dbReference type="InterPro" id="IPR000415">
    <property type="entry name" value="Nitroreductase-like"/>
</dbReference>
<dbReference type="AlphaFoldDB" id="A0A0F9AXN1"/>
<dbReference type="PANTHER" id="PTHR43745">
    <property type="entry name" value="NITROREDUCTASE MJ1384-RELATED"/>
    <property type="match status" value="1"/>
</dbReference>
<proteinExistence type="predicted"/>
<accession>A0A0F9AXN1</accession>
<gene>
    <name evidence="2" type="ORF">LCGC14_2516300</name>
</gene>
<dbReference type="NCBIfam" id="TIGR03605">
    <property type="entry name" value="antibiot_sagB"/>
    <property type="match status" value="1"/>
</dbReference>
<organism evidence="2">
    <name type="scientific">marine sediment metagenome</name>
    <dbReference type="NCBI Taxonomy" id="412755"/>
    <lineage>
        <taxon>unclassified sequences</taxon>
        <taxon>metagenomes</taxon>
        <taxon>ecological metagenomes</taxon>
    </lineage>
</organism>
<name>A0A0F9AXN1_9ZZZZ</name>
<evidence type="ECO:0000259" key="1">
    <source>
        <dbReference type="Pfam" id="PF00881"/>
    </source>
</evidence>
<dbReference type="InterPro" id="IPR029479">
    <property type="entry name" value="Nitroreductase"/>
</dbReference>
<dbReference type="EMBL" id="LAZR01040484">
    <property type="protein sequence ID" value="KKL14374.1"/>
    <property type="molecule type" value="Genomic_DNA"/>
</dbReference>
<comment type="caution">
    <text evidence="2">The sequence shown here is derived from an EMBL/GenBank/DDBJ whole genome shotgun (WGS) entry which is preliminary data.</text>
</comment>
<dbReference type="PANTHER" id="PTHR43745:SF2">
    <property type="entry name" value="NITROREDUCTASE MJ1384-RELATED"/>
    <property type="match status" value="1"/>
</dbReference>
<feature type="domain" description="Nitroreductase" evidence="1">
    <location>
        <begin position="22"/>
        <end position="198"/>
    </location>
</feature>
<dbReference type="Pfam" id="PF00881">
    <property type="entry name" value="Nitroreductase"/>
    <property type="match status" value="1"/>
</dbReference>
<dbReference type="Gene3D" id="3.40.109.10">
    <property type="entry name" value="NADH Oxidase"/>
    <property type="match status" value="1"/>
</dbReference>
<sequence length="200" mass="20816">MGDSEIKLPEPSGAGAGLFTVIAARRSTRTYAPGPLTLSEVSDLLYSAQGVTAGGGGRAIPSAGATYPLEVLVLAGEVEGIEPGLYRYTPHGHSLERIARGDLREAVCEASLGQRSITHAPAVLVITAIRSRTTERYGQRGVRYVDMEAGNASQNIHLMAEALGLGTVVVGAFLDDELSGILTLGPGQAPLLLMPVGRKP</sequence>
<dbReference type="InterPro" id="IPR052544">
    <property type="entry name" value="Bacteriocin_Proc_Enz"/>
</dbReference>
<dbReference type="InterPro" id="IPR020051">
    <property type="entry name" value="SagB-type_dehydrogenase"/>
</dbReference>
<evidence type="ECO:0000313" key="2">
    <source>
        <dbReference type="EMBL" id="KKL14374.1"/>
    </source>
</evidence>
<dbReference type="SUPFAM" id="SSF55469">
    <property type="entry name" value="FMN-dependent nitroreductase-like"/>
    <property type="match status" value="1"/>
</dbReference>
<protein>
    <recommendedName>
        <fullName evidence="1">Nitroreductase domain-containing protein</fullName>
    </recommendedName>
</protein>
<dbReference type="CDD" id="cd02142">
    <property type="entry name" value="McbC_SagB-like_oxidoreductase"/>
    <property type="match status" value="1"/>
</dbReference>
<reference evidence="2" key="1">
    <citation type="journal article" date="2015" name="Nature">
        <title>Complex archaea that bridge the gap between prokaryotes and eukaryotes.</title>
        <authorList>
            <person name="Spang A."/>
            <person name="Saw J.H."/>
            <person name="Jorgensen S.L."/>
            <person name="Zaremba-Niedzwiedzka K."/>
            <person name="Martijn J."/>
            <person name="Lind A.E."/>
            <person name="van Eijk R."/>
            <person name="Schleper C."/>
            <person name="Guy L."/>
            <person name="Ettema T.J."/>
        </authorList>
    </citation>
    <scope>NUCLEOTIDE SEQUENCE</scope>
</reference>